<organism evidence="6 7">
    <name type="scientific">[Clostridium] ammoniilyticum</name>
    <dbReference type="NCBI Taxonomy" id="2981784"/>
    <lineage>
        <taxon>Bacteria</taxon>
        <taxon>Bacillati</taxon>
        <taxon>Bacillota</taxon>
        <taxon>Erysipelotrichia</taxon>
        <taxon>Erysipelotrichales</taxon>
        <taxon>Coprobacillaceae</taxon>
        <taxon>Faecalibacillus</taxon>
    </lineage>
</organism>
<dbReference type="Gene3D" id="3.40.50.1000">
    <property type="entry name" value="HAD superfamily/HAD-like"/>
    <property type="match status" value="1"/>
</dbReference>
<comment type="similarity">
    <text evidence="2">Belongs to the HAD-like hydrolase superfamily. CbbY/CbbZ/Gph/YieH family.</text>
</comment>
<dbReference type="PANTHER" id="PTHR46193">
    <property type="entry name" value="6-PHOSPHOGLUCONATE PHOSPHATASE"/>
    <property type="match status" value="1"/>
</dbReference>
<sequence length="216" mass="24896">MDYRGVIFDFNGTLFFDNDKHVKAWGAISQLLRNKGITDEELHEHFNGVPNKQIIQYMLGDKCTEDDIVKYSSLKEEYYRKFCKEDTENFHLVKGSEEYFDLLTEKKVPFTIASASIKENIDFFVESFNLDKWIAPSDIVYDDGTYENKIAMFKKAADVIKTDIKDCLIIEDSLSGIQNAYNSGCNMIIVIDSANKKDEYEKLPGVIKVIDDFTQI</sequence>
<comment type="cofactor">
    <cofactor evidence="1">
        <name>Mg(2+)</name>
        <dbReference type="ChEBI" id="CHEBI:18420"/>
    </cofactor>
</comment>
<gene>
    <name evidence="6" type="ORF">OCV55_04465</name>
</gene>
<protein>
    <submittedName>
        <fullName evidence="6">HAD family phosphatase</fullName>
    </submittedName>
</protein>
<evidence type="ECO:0000313" key="7">
    <source>
        <dbReference type="Proteomes" id="UP001208364"/>
    </source>
</evidence>
<proteinExistence type="inferred from homology"/>
<dbReference type="InterPro" id="IPR023214">
    <property type="entry name" value="HAD_sf"/>
</dbReference>
<dbReference type="InterPro" id="IPR023198">
    <property type="entry name" value="PGP-like_dom2"/>
</dbReference>
<name>A0ABT2STJ1_9FIRM</name>
<dbReference type="SUPFAM" id="SSF56784">
    <property type="entry name" value="HAD-like"/>
    <property type="match status" value="1"/>
</dbReference>
<dbReference type="PANTHER" id="PTHR46193:SF18">
    <property type="entry name" value="HEXITOL PHOSPHATASE B"/>
    <property type="match status" value="1"/>
</dbReference>
<keyword evidence="7" id="KW-1185">Reference proteome</keyword>
<evidence type="ECO:0000313" key="6">
    <source>
        <dbReference type="EMBL" id="MCU6737931.1"/>
    </source>
</evidence>
<keyword evidence="4" id="KW-0460">Magnesium</keyword>
<reference evidence="6 7" key="1">
    <citation type="journal article" date="2021" name="ISME Commun">
        <title>Automated analysis of genomic sequences facilitates high-throughput and comprehensive description of bacteria.</title>
        <authorList>
            <person name="Hitch T.C.A."/>
        </authorList>
    </citation>
    <scope>NUCLEOTIDE SEQUENCE [LARGE SCALE GENOMIC DNA]</scope>
    <source>
        <strain evidence="6 7">H4_15</strain>
    </source>
</reference>
<dbReference type="InterPro" id="IPR036412">
    <property type="entry name" value="HAD-like_sf"/>
</dbReference>
<comment type="caution">
    <text evidence="6">The sequence shown here is derived from an EMBL/GenBank/DDBJ whole genome shotgun (WGS) entry which is preliminary data.</text>
</comment>
<dbReference type="RefSeq" id="WP_147579927.1">
    <property type="nucleotide sequence ID" value="NZ_JAOQJR010000003.1"/>
</dbReference>
<dbReference type="CDD" id="cd07505">
    <property type="entry name" value="HAD_BPGM-like"/>
    <property type="match status" value="1"/>
</dbReference>
<dbReference type="Pfam" id="PF13419">
    <property type="entry name" value="HAD_2"/>
    <property type="match status" value="1"/>
</dbReference>
<evidence type="ECO:0000256" key="1">
    <source>
        <dbReference type="ARBA" id="ARBA00001946"/>
    </source>
</evidence>
<evidence type="ECO:0000256" key="4">
    <source>
        <dbReference type="ARBA" id="ARBA00022842"/>
    </source>
</evidence>
<accession>A0ABT2STJ1</accession>
<dbReference type="InterPro" id="IPR051600">
    <property type="entry name" value="Beta-PGM-like"/>
</dbReference>
<dbReference type="Gene3D" id="1.10.150.240">
    <property type="entry name" value="Putative phosphatase, domain 2"/>
    <property type="match status" value="1"/>
</dbReference>
<keyword evidence="5" id="KW-0119">Carbohydrate metabolism</keyword>
<keyword evidence="3" id="KW-0479">Metal-binding</keyword>
<dbReference type="InterPro" id="IPR041492">
    <property type="entry name" value="HAD_2"/>
</dbReference>
<dbReference type="EMBL" id="JAOQJR010000003">
    <property type="protein sequence ID" value="MCU6737931.1"/>
    <property type="molecule type" value="Genomic_DNA"/>
</dbReference>
<dbReference type="Proteomes" id="UP001208364">
    <property type="component" value="Unassembled WGS sequence"/>
</dbReference>
<evidence type="ECO:0000256" key="3">
    <source>
        <dbReference type="ARBA" id="ARBA00022723"/>
    </source>
</evidence>
<evidence type="ECO:0000256" key="2">
    <source>
        <dbReference type="ARBA" id="ARBA00006171"/>
    </source>
</evidence>
<evidence type="ECO:0000256" key="5">
    <source>
        <dbReference type="ARBA" id="ARBA00023277"/>
    </source>
</evidence>